<keyword evidence="1" id="KW-0732">Signal</keyword>
<dbReference type="InterPro" id="IPR026444">
    <property type="entry name" value="Secre_tail"/>
</dbReference>
<feature type="domain" description="Secretion system C-terminal sorting" evidence="2">
    <location>
        <begin position="55"/>
        <end position="123"/>
    </location>
</feature>
<evidence type="ECO:0000259" key="2">
    <source>
        <dbReference type="Pfam" id="PF18962"/>
    </source>
</evidence>
<protein>
    <submittedName>
        <fullName evidence="3">T9SS type A sorting domain-containing protein</fullName>
    </submittedName>
</protein>
<name>A0A6L6UBX7_9FLAO</name>
<evidence type="ECO:0000313" key="4">
    <source>
        <dbReference type="Proteomes" id="UP000478208"/>
    </source>
</evidence>
<keyword evidence="4" id="KW-1185">Reference proteome</keyword>
<evidence type="ECO:0000313" key="3">
    <source>
        <dbReference type="EMBL" id="MUU78254.1"/>
    </source>
</evidence>
<gene>
    <name evidence="3" type="ORF">GN138_07340</name>
</gene>
<sequence>MKKLLLGLISIFTFGIMFANATLDTISRIDLQNNIETFSKNDGDLFQDGRFIITPNPSKDKLNIRLPKTSQNMTLEVYDVLGKRIHKSTITQLTASVDVSRWKTGVYLVKVSSDKDTQTKRFVKQ</sequence>
<dbReference type="NCBIfam" id="TIGR04183">
    <property type="entry name" value="Por_Secre_tail"/>
    <property type="match status" value="1"/>
</dbReference>
<dbReference type="Pfam" id="PF18962">
    <property type="entry name" value="Por_Secre_tail"/>
    <property type="match status" value="1"/>
</dbReference>
<proteinExistence type="predicted"/>
<dbReference type="AlphaFoldDB" id="A0A6L6UBX7"/>
<dbReference type="RefSeq" id="WP_157363145.1">
    <property type="nucleotide sequence ID" value="NZ_WOWS01000002.1"/>
</dbReference>
<organism evidence="3 4">
    <name type="scientific">Winogradskyella endarachnes</name>
    <dbReference type="NCBI Taxonomy" id="2681965"/>
    <lineage>
        <taxon>Bacteria</taxon>
        <taxon>Pseudomonadati</taxon>
        <taxon>Bacteroidota</taxon>
        <taxon>Flavobacteriia</taxon>
        <taxon>Flavobacteriales</taxon>
        <taxon>Flavobacteriaceae</taxon>
        <taxon>Winogradskyella</taxon>
    </lineage>
</organism>
<accession>A0A6L6UBX7</accession>
<evidence type="ECO:0000256" key="1">
    <source>
        <dbReference type="ARBA" id="ARBA00022729"/>
    </source>
</evidence>
<dbReference type="Proteomes" id="UP000478208">
    <property type="component" value="Unassembled WGS sequence"/>
</dbReference>
<comment type="caution">
    <text evidence="3">The sequence shown here is derived from an EMBL/GenBank/DDBJ whole genome shotgun (WGS) entry which is preliminary data.</text>
</comment>
<reference evidence="3 4" key="1">
    <citation type="submission" date="2019-12" db="EMBL/GenBank/DDBJ databases">
        <authorList>
            <person name="Li J."/>
        </authorList>
    </citation>
    <scope>NUCLEOTIDE SEQUENCE [LARGE SCALE GENOMIC DNA]</scope>
    <source>
        <strain evidence="3 4">HL2-2</strain>
    </source>
</reference>
<dbReference type="EMBL" id="WOWS01000002">
    <property type="protein sequence ID" value="MUU78254.1"/>
    <property type="molecule type" value="Genomic_DNA"/>
</dbReference>